<feature type="non-terminal residue" evidence="1">
    <location>
        <position position="154"/>
    </location>
</feature>
<dbReference type="InterPro" id="IPR006311">
    <property type="entry name" value="TAT_signal"/>
</dbReference>
<sequence length="154" mass="16038">MGSDTLSRRRFMQGSGALAGSSLLRLSVPAALAAAQAACSARDEGATFATLTAAEAVELEAIAARILPTTSTPGAREAGVIYFMDNVFGAQLADMLPGVRGMLAGFQAGIADRFAGTVQFSDLSEADQDAWIGENETTQFFSTARDLTLMGFFA</sequence>
<dbReference type="PROSITE" id="PS51318">
    <property type="entry name" value="TAT"/>
    <property type="match status" value="1"/>
</dbReference>
<gene>
    <name evidence="1" type="ORF">METZ01_LOCUS247088</name>
</gene>
<evidence type="ECO:0008006" key="2">
    <source>
        <dbReference type="Google" id="ProtNLM"/>
    </source>
</evidence>
<proteinExistence type="predicted"/>
<reference evidence="1" key="1">
    <citation type="submission" date="2018-05" db="EMBL/GenBank/DDBJ databases">
        <authorList>
            <person name="Lanie J.A."/>
            <person name="Ng W.-L."/>
            <person name="Kazmierczak K.M."/>
            <person name="Andrzejewski T.M."/>
            <person name="Davidsen T.M."/>
            <person name="Wayne K.J."/>
            <person name="Tettelin H."/>
            <person name="Glass J.I."/>
            <person name="Rusch D."/>
            <person name="Podicherti R."/>
            <person name="Tsui H.-C.T."/>
            <person name="Winkler M.E."/>
        </authorList>
    </citation>
    <scope>NUCLEOTIDE SEQUENCE</scope>
</reference>
<dbReference type="Pfam" id="PF13618">
    <property type="entry name" value="Gluconate_2-dh3"/>
    <property type="match status" value="1"/>
</dbReference>
<protein>
    <recommendedName>
        <fullName evidence="2">Gluconate 2-dehydrogenase subunit 3 family protein</fullName>
    </recommendedName>
</protein>
<dbReference type="AlphaFoldDB" id="A0A382I3J1"/>
<name>A0A382I3J1_9ZZZZ</name>
<accession>A0A382I3J1</accession>
<dbReference type="EMBL" id="UINC01065012">
    <property type="protein sequence ID" value="SVB94234.1"/>
    <property type="molecule type" value="Genomic_DNA"/>
</dbReference>
<organism evidence="1">
    <name type="scientific">marine metagenome</name>
    <dbReference type="NCBI Taxonomy" id="408172"/>
    <lineage>
        <taxon>unclassified sequences</taxon>
        <taxon>metagenomes</taxon>
        <taxon>ecological metagenomes</taxon>
    </lineage>
</organism>
<dbReference type="InterPro" id="IPR027056">
    <property type="entry name" value="Gluconate_2DH_su3"/>
</dbReference>
<evidence type="ECO:0000313" key="1">
    <source>
        <dbReference type="EMBL" id="SVB94234.1"/>
    </source>
</evidence>